<gene>
    <name evidence="1" type="ORF">EPD60_03000</name>
</gene>
<dbReference type="OrthoDB" id="3395557at2"/>
<proteinExistence type="predicted"/>
<dbReference type="RefSeq" id="WP_131446705.1">
    <property type="nucleotide sequence ID" value="NZ_SJZI01000003.1"/>
</dbReference>
<dbReference type="AlphaFoldDB" id="A0A4V2NWU8"/>
<evidence type="ECO:0000313" key="2">
    <source>
        <dbReference type="Proteomes" id="UP000295334"/>
    </source>
</evidence>
<dbReference type="EMBL" id="SJZI01000003">
    <property type="protein sequence ID" value="TCJ18742.1"/>
    <property type="molecule type" value="Genomic_DNA"/>
</dbReference>
<name>A0A4V2NWU8_9BACT</name>
<comment type="caution">
    <text evidence="1">The sequence shown here is derived from an EMBL/GenBank/DDBJ whole genome shotgun (WGS) entry which is preliminary data.</text>
</comment>
<sequence>MSPAEALHTAARRYLQQQYNYWAGRYARERSGHTDTYSDSDYNLYPRYNVLAAILGEVERLTGRAGGNIETLRAQLRQMGAEAQSLLTGGDHNSIEEEAMREERERFIAWLDSVDDSSLADVAALPYRRRLSEEEREALRGILYERWGYAGDYWEPLEGLSPQPVCWVLQQYLSDEDRAQLEMFIRTLAGARCYELTEDGIDAEIDNSLVDTRNEEMFYCDAAAEWIVYVSHEGTLAVGSDALISSLRDLFAGREGLLNRWPEE</sequence>
<organism evidence="1 2">
    <name type="scientific">Flaviaesturariibacter flavus</name>
    <dbReference type="NCBI Taxonomy" id="2502780"/>
    <lineage>
        <taxon>Bacteria</taxon>
        <taxon>Pseudomonadati</taxon>
        <taxon>Bacteroidota</taxon>
        <taxon>Chitinophagia</taxon>
        <taxon>Chitinophagales</taxon>
        <taxon>Chitinophagaceae</taxon>
        <taxon>Flaviaestuariibacter</taxon>
    </lineage>
</organism>
<accession>A0A4V2NWU8</accession>
<evidence type="ECO:0000313" key="1">
    <source>
        <dbReference type="EMBL" id="TCJ18742.1"/>
    </source>
</evidence>
<protein>
    <submittedName>
        <fullName evidence="1">Uncharacterized protein</fullName>
    </submittedName>
</protein>
<keyword evidence="2" id="KW-1185">Reference proteome</keyword>
<dbReference type="Proteomes" id="UP000295334">
    <property type="component" value="Unassembled WGS sequence"/>
</dbReference>
<reference evidence="1 2" key="1">
    <citation type="submission" date="2019-03" db="EMBL/GenBank/DDBJ databases">
        <authorList>
            <person name="Kim M.K.M."/>
        </authorList>
    </citation>
    <scope>NUCLEOTIDE SEQUENCE [LARGE SCALE GENOMIC DNA]</scope>
    <source>
        <strain evidence="1 2">17J68-12</strain>
    </source>
</reference>